<proteinExistence type="predicted"/>
<keyword evidence="1" id="KW-0732">Signal</keyword>
<dbReference type="OrthoDB" id="10292273at2759"/>
<evidence type="ECO:0008006" key="4">
    <source>
        <dbReference type="Google" id="ProtNLM"/>
    </source>
</evidence>
<name>A0A1Q9BYN8_SYMMI</name>
<sequence length="910" mass="101454">MVFLWLCSVAHPVHRVTLHGQRCRLKLPQDEWLQRILQHEGVAVSWHEPKPELTQKFSIVGLIDMDCQSLQVWSGPLTSWSKESMVLHNYYHSPVDSFIIRASSVFCFDEEVPVYTKIDGRSRESAINGSDGIFFPCGVNIERVGSVTGIEMKIRNPFHQGQRRCELHETMQRWGISREGLGKLGAHLVPEPVCKLLLRGKWQDLLFMSRWFKGPFARRGSWAEQAGVRLPDALWAVAGEHEALQDLEPLELQHLQRMLDHIRRWSPAILAQCETEDAAAGEQLLLESFATWLRQLMAYFAPHFAENATDLRRHLGVRDAQHGLQLYSDRQLVGMVLFAWHLRDSVGFKEAAPSALEAMFPKFFSLTGFGTKTSGLNFKAVINDMKKVKKMLETQAQKIAAAKAKPASKGTAPVYSIFQLAELCQALPSKGGGTDGASKFQANEPGIMNIGESGVDTLFVAEVKVALSQLSKLMKEAIAGKAGSQTRAEVTLDEAAIKAMADPLKKLLPDNMRVHTGGTDGIQTDSGELTQSFYPCLRFSWSGTREIILTPYLPLAKHVQDSSAAHDGTTVTGDLFDPKVKTACIQFLKFCSKEKFQSYLSSEGARAFHGTIGPSDMLFIPPGWIFAEITKDFVLGLKCPVFVMDDGDSTQKLLDQLKSCSVKELNKSADAYAQAAKSQAALICHGPGDSTYDEEGMEAHVLHGMICFMFGSSEKSKLELSVDWSRSFSQTACVGFETQRDSVHFSRDFTASENHMELLESATKPIQFLEPWMQSNCVSAASKPKTQHLHSAAAPGKAVARFYRSVRQWQQKQARLDAINKEYEAWQSLNIQGYVVLSTACHSKEAHDPSKSMLTYTLRKLGILKEQYQAVEVRVTFVGLADIFIRPQVIEDGRLQDFAGVVISDRLKER</sequence>
<evidence type="ECO:0000256" key="1">
    <source>
        <dbReference type="SAM" id="SignalP"/>
    </source>
</evidence>
<comment type="caution">
    <text evidence="2">The sequence shown here is derived from an EMBL/GenBank/DDBJ whole genome shotgun (WGS) entry which is preliminary data.</text>
</comment>
<feature type="chain" id="PRO_5012277112" description="JmjC domain-containing protein" evidence="1">
    <location>
        <begin position="16"/>
        <end position="910"/>
    </location>
</feature>
<evidence type="ECO:0000313" key="3">
    <source>
        <dbReference type="Proteomes" id="UP000186817"/>
    </source>
</evidence>
<reference evidence="2 3" key="1">
    <citation type="submission" date="2016-02" db="EMBL/GenBank/DDBJ databases">
        <title>Genome analysis of coral dinoflagellate symbionts highlights evolutionary adaptations to a symbiotic lifestyle.</title>
        <authorList>
            <person name="Aranda M."/>
            <person name="Li Y."/>
            <person name="Liew Y.J."/>
            <person name="Baumgarten S."/>
            <person name="Simakov O."/>
            <person name="Wilson M."/>
            <person name="Piel J."/>
            <person name="Ashoor H."/>
            <person name="Bougouffa S."/>
            <person name="Bajic V.B."/>
            <person name="Ryu T."/>
            <person name="Ravasi T."/>
            <person name="Bayer T."/>
            <person name="Micklem G."/>
            <person name="Kim H."/>
            <person name="Bhak J."/>
            <person name="Lajeunesse T.C."/>
            <person name="Voolstra C.R."/>
        </authorList>
    </citation>
    <scope>NUCLEOTIDE SEQUENCE [LARGE SCALE GENOMIC DNA]</scope>
    <source>
        <strain evidence="2 3">CCMP2467</strain>
    </source>
</reference>
<gene>
    <name evidence="2" type="ORF">AK812_SmicGene44350</name>
</gene>
<dbReference type="Proteomes" id="UP000186817">
    <property type="component" value="Unassembled WGS sequence"/>
</dbReference>
<protein>
    <recommendedName>
        <fullName evidence="4">JmjC domain-containing protein</fullName>
    </recommendedName>
</protein>
<dbReference type="AlphaFoldDB" id="A0A1Q9BYN8"/>
<organism evidence="2 3">
    <name type="scientific">Symbiodinium microadriaticum</name>
    <name type="common">Dinoflagellate</name>
    <name type="synonym">Zooxanthella microadriatica</name>
    <dbReference type="NCBI Taxonomy" id="2951"/>
    <lineage>
        <taxon>Eukaryota</taxon>
        <taxon>Sar</taxon>
        <taxon>Alveolata</taxon>
        <taxon>Dinophyceae</taxon>
        <taxon>Suessiales</taxon>
        <taxon>Symbiodiniaceae</taxon>
        <taxon>Symbiodinium</taxon>
    </lineage>
</organism>
<evidence type="ECO:0000313" key="2">
    <source>
        <dbReference type="EMBL" id="OLP75798.1"/>
    </source>
</evidence>
<dbReference type="EMBL" id="LSRX01002272">
    <property type="protein sequence ID" value="OLP75798.1"/>
    <property type="molecule type" value="Genomic_DNA"/>
</dbReference>
<accession>A0A1Q9BYN8</accession>
<feature type="signal peptide" evidence="1">
    <location>
        <begin position="1"/>
        <end position="15"/>
    </location>
</feature>
<keyword evidence="3" id="KW-1185">Reference proteome</keyword>